<dbReference type="RefSeq" id="WP_150496152.1">
    <property type="nucleotide sequence ID" value="NZ_BMFA01000006.1"/>
</dbReference>
<evidence type="ECO:0008006" key="3">
    <source>
        <dbReference type="Google" id="ProtNLM"/>
    </source>
</evidence>
<evidence type="ECO:0000313" key="1">
    <source>
        <dbReference type="EMBL" id="GGB51013.1"/>
    </source>
</evidence>
<accession>A0A916TK15</accession>
<keyword evidence="2" id="KW-1185">Reference proteome</keyword>
<reference evidence="1" key="2">
    <citation type="submission" date="2020-09" db="EMBL/GenBank/DDBJ databases">
        <authorList>
            <person name="Sun Q."/>
            <person name="Zhou Y."/>
        </authorList>
    </citation>
    <scope>NUCLEOTIDE SEQUENCE</scope>
    <source>
        <strain evidence="1">CGMCC 1.12426</strain>
    </source>
</reference>
<sequence length="84" mass="9774">MSHVPHELHEEFPDKTDAIHKLKMSDGHFARLFDEYHEVNREIHRIEVEIQPTSDAVLEDFKKKRLHLKDQIAAMLAATENTGS</sequence>
<organism evidence="1 2">
    <name type="scientific">Roseibium aquae</name>
    <dbReference type="NCBI Taxonomy" id="1323746"/>
    <lineage>
        <taxon>Bacteria</taxon>
        <taxon>Pseudomonadati</taxon>
        <taxon>Pseudomonadota</taxon>
        <taxon>Alphaproteobacteria</taxon>
        <taxon>Hyphomicrobiales</taxon>
        <taxon>Stappiaceae</taxon>
        <taxon>Roseibium</taxon>
    </lineage>
</organism>
<proteinExistence type="predicted"/>
<protein>
    <recommendedName>
        <fullName evidence="3">GTP-binding protein</fullName>
    </recommendedName>
</protein>
<dbReference type="InterPro" id="IPR007420">
    <property type="entry name" value="DUF465"/>
</dbReference>
<dbReference type="InterPro" id="IPR038444">
    <property type="entry name" value="DUF465_sf"/>
</dbReference>
<dbReference type="Proteomes" id="UP000605148">
    <property type="component" value="Unassembled WGS sequence"/>
</dbReference>
<dbReference type="EMBL" id="BMFA01000006">
    <property type="protein sequence ID" value="GGB51013.1"/>
    <property type="molecule type" value="Genomic_DNA"/>
</dbReference>
<dbReference type="Pfam" id="PF04325">
    <property type="entry name" value="DUF465"/>
    <property type="match status" value="1"/>
</dbReference>
<comment type="caution">
    <text evidence="1">The sequence shown here is derived from an EMBL/GenBank/DDBJ whole genome shotgun (WGS) entry which is preliminary data.</text>
</comment>
<reference evidence="1" key="1">
    <citation type="journal article" date="2014" name="Int. J. Syst. Evol. Microbiol.">
        <title>Complete genome sequence of Corynebacterium casei LMG S-19264T (=DSM 44701T), isolated from a smear-ripened cheese.</title>
        <authorList>
            <consortium name="US DOE Joint Genome Institute (JGI-PGF)"/>
            <person name="Walter F."/>
            <person name="Albersmeier A."/>
            <person name="Kalinowski J."/>
            <person name="Ruckert C."/>
        </authorList>
    </citation>
    <scope>NUCLEOTIDE SEQUENCE</scope>
    <source>
        <strain evidence="1">CGMCC 1.12426</strain>
    </source>
</reference>
<dbReference type="Gene3D" id="6.10.280.50">
    <property type="match status" value="1"/>
</dbReference>
<name>A0A916TK15_9HYPH</name>
<gene>
    <name evidence="1" type="ORF">GCM10011316_23860</name>
</gene>
<dbReference type="AlphaFoldDB" id="A0A916TK15"/>
<dbReference type="OrthoDB" id="1263265at2"/>
<evidence type="ECO:0000313" key="2">
    <source>
        <dbReference type="Proteomes" id="UP000605148"/>
    </source>
</evidence>